<dbReference type="GO" id="GO:0030244">
    <property type="term" value="P:cellulose biosynthetic process"/>
    <property type="evidence" value="ECO:0007669"/>
    <property type="project" value="UniProtKB-KW"/>
</dbReference>
<dbReference type="Gene3D" id="2.60.120.260">
    <property type="entry name" value="Galactose-binding domain-like"/>
    <property type="match status" value="1"/>
</dbReference>
<keyword evidence="1" id="KW-0973">c-di-GMP</keyword>
<proteinExistence type="inferred from homology"/>
<keyword evidence="1" id="KW-0135">Cellulose biosynthesis</keyword>
<dbReference type="UniPathway" id="UPA00694"/>
<comment type="pathway">
    <text evidence="1">Glycan metabolism; bacterial cellulose biosynthesis.</text>
</comment>
<dbReference type="KEGG" id="daa:AKL17_3071"/>
<keyword evidence="1" id="KW-1003">Cell membrane</keyword>
<keyword evidence="1" id="KW-0472">Membrane</keyword>
<comment type="function">
    <text evidence="1">Binds the cellulose synthase activator, bis-(3'-5') cyclic diguanylic acid (c-di-GMP).</text>
</comment>
<organism evidence="2 3">
    <name type="scientific">Frigidibacter mobilis</name>
    <dbReference type="NCBI Taxonomy" id="1335048"/>
    <lineage>
        <taxon>Bacteria</taxon>
        <taxon>Pseudomonadati</taxon>
        <taxon>Pseudomonadota</taxon>
        <taxon>Alphaproteobacteria</taxon>
        <taxon>Rhodobacterales</taxon>
        <taxon>Paracoccaceae</taxon>
        <taxon>Frigidibacter</taxon>
    </lineage>
</organism>
<comment type="subunit">
    <text evidence="1">Tightly associated with the cellulose synthase catalytic subunit.</text>
</comment>
<dbReference type="OrthoDB" id="7615145at2"/>
<dbReference type="GO" id="GO:0005886">
    <property type="term" value="C:plasma membrane"/>
    <property type="evidence" value="ECO:0007669"/>
    <property type="project" value="UniProtKB-SubCell"/>
</dbReference>
<dbReference type="EMBL" id="CP012661">
    <property type="protein sequence ID" value="AMY70304.1"/>
    <property type="molecule type" value="Genomic_DNA"/>
</dbReference>
<comment type="subcellular location">
    <subcellularLocation>
        <location evidence="1">Cell inner membrane</location>
    </subcellularLocation>
</comment>
<reference evidence="2 3" key="1">
    <citation type="submission" date="2015-09" db="EMBL/GenBank/DDBJ databases">
        <title>Complete genome sequence of Defluviimonas alba cai42t isolated from an oilfield in Xinjiang.</title>
        <authorList>
            <person name="Geng S."/>
            <person name="Pan X."/>
            <person name="Wu X."/>
        </authorList>
    </citation>
    <scope>NUCLEOTIDE SEQUENCE [LARGE SCALE GENOMIC DNA]</scope>
    <source>
        <strain evidence="3">cai42</strain>
    </source>
</reference>
<dbReference type="InterPro" id="IPR018513">
    <property type="entry name" value="Cell_synthase_bac"/>
</dbReference>
<sequence>MNFRLPDDWLILASQEARFTLLYGFADDLPAGSLMLVKVNGQTVRLLPLDRNGGSVQPPLEIGFAANLLHPGANRVSFEAILPGIPRHALRTSGRRHADDPWLLDALDAPARR</sequence>
<accession>A0A159Z734</accession>
<evidence type="ECO:0000313" key="2">
    <source>
        <dbReference type="EMBL" id="AMY70304.1"/>
    </source>
</evidence>
<keyword evidence="1" id="KW-0997">Cell inner membrane</keyword>
<comment type="similarity">
    <text evidence="1">Belongs to the AcsB/BcsB family.</text>
</comment>
<dbReference type="GO" id="GO:0006011">
    <property type="term" value="P:UDP-alpha-D-glucose metabolic process"/>
    <property type="evidence" value="ECO:0007669"/>
    <property type="project" value="InterPro"/>
</dbReference>
<dbReference type="Pfam" id="PF03170">
    <property type="entry name" value="BcsB"/>
    <property type="match status" value="1"/>
</dbReference>
<dbReference type="AlphaFoldDB" id="A0A159Z734"/>
<evidence type="ECO:0000256" key="1">
    <source>
        <dbReference type="RuleBase" id="RU365021"/>
    </source>
</evidence>
<name>A0A159Z734_9RHOB</name>
<protein>
    <recommendedName>
        <fullName evidence="1">Cyclic di-GMP-binding protein</fullName>
    </recommendedName>
    <alternativeName>
        <fullName evidence="1">Cellulose synthase regulatory subunit</fullName>
    </alternativeName>
</protein>
<dbReference type="STRING" id="1335048.AKL17_3071"/>
<dbReference type="Proteomes" id="UP000076128">
    <property type="component" value="Chromosome"/>
</dbReference>
<gene>
    <name evidence="2" type="ORF">AKL17_3071</name>
</gene>
<evidence type="ECO:0000313" key="3">
    <source>
        <dbReference type="Proteomes" id="UP000076128"/>
    </source>
</evidence>
<keyword evidence="3" id="KW-1185">Reference proteome</keyword>